<organism evidence="1 2">
    <name type="scientific">Limnospira indica PCC 8005</name>
    <dbReference type="NCBI Taxonomy" id="376219"/>
    <lineage>
        <taxon>Bacteria</taxon>
        <taxon>Bacillati</taxon>
        <taxon>Cyanobacteriota</taxon>
        <taxon>Cyanophyceae</taxon>
        <taxon>Oscillatoriophycideae</taxon>
        <taxon>Oscillatoriales</taxon>
        <taxon>Sirenicapillariaceae</taxon>
        <taxon>Limnospira</taxon>
    </lineage>
</organism>
<reference evidence="1 2" key="1">
    <citation type="submission" date="2014-02" db="EMBL/GenBank/DDBJ databases">
        <authorList>
            <person name="Genoscope - CEA"/>
        </authorList>
    </citation>
    <scope>NUCLEOTIDE SEQUENCE [LARGE SCALE GENOMIC DNA]</scope>
    <source>
        <strain evidence="1 2">PCC 8005</strain>
    </source>
</reference>
<protein>
    <submittedName>
        <fullName evidence="1">Uncharacterized protein</fullName>
    </submittedName>
</protein>
<keyword evidence="2" id="KW-1185">Reference proteome</keyword>
<evidence type="ECO:0000313" key="1">
    <source>
        <dbReference type="EMBL" id="CDM97822.1"/>
    </source>
</evidence>
<dbReference type="Proteomes" id="UP000032946">
    <property type="component" value="Chromosome"/>
</dbReference>
<dbReference type="AlphaFoldDB" id="A0A9P1KLC1"/>
<accession>A0A9P1KLC1</accession>
<proteinExistence type="predicted"/>
<dbReference type="EMBL" id="FO818640">
    <property type="protein sequence ID" value="CDM97822.1"/>
    <property type="molecule type" value="Genomic_DNA"/>
</dbReference>
<evidence type="ECO:0000313" key="2">
    <source>
        <dbReference type="Proteomes" id="UP000032946"/>
    </source>
</evidence>
<gene>
    <name evidence="1" type="ORF">ARTHRO_60423</name>
</gene>
<name>A0A9P1KLC1_9CYAN</name>
<sequence length="23" mass="2934">MPFWAQRINPLRYWLITVVHVRH</sequence>